<dbReference type="GeneID" id="31356341"/>
<dbReference type="Proteomes" id="UP000001396">
    <property type="component" value="Unassembled WGS sequence"/>
</dbReference>
<dbReference type="EMBL" id="ADBJ01000003">
    <property type="protein sequence ID" value="EFA86248.1"/>
    <property type="molecule type" value="Genomic_DNA"/>
</dbReference>
<gene>
    <name evidence="2" type="ORF">PPL_00810</name>
</gene>
<evidence type="ECO:0000313" key="3">
    <source>
        <dbReference type="Proteomes" id="UP000001396"/>
    </source>
</evidence>
<protein>
    <submittedName>
        <fullName evidence="2">Uncharacterized protein</fullName>
    </submittedName>
</protein>
<feature type="compositionally biased region" description="Acidic residues" evidence="1">
    <location>
        <begin position="267"/>
        <end position="285"/>
    </location>
</feature>
<proteinExistence type="predicted"/>
<organism evidence="2 3">
    <name type="scientific">Heterostelium pallidum (strain ATCC 26659 / Pp 5 / PN500)</name>
    <name type="common">Cellular slime mold</name>
    <name type="synonym">Polysphondylium pallidum</name>
    <dbReference type="NCBI Taxonomy" id="670386"/>
    <lineage>
        <taxon>Eukaryota</taxon>
        <taxon>Amoebozoa</taxon>
        <taxon>Evosea</taxon>
        <taxon>Eumycetozoa</taxon>
        <taxon>Dictyostelia</taxon>
        <taxon>Acytosteliales</taxon>
        <taxon>Acytosteliaceae</taxon>
        <taxon>Heterostelium</taxon>
    </lineage>
</organism>
<dbReference type="InParanoid" id="D3AXH9"/>
<sequence>MSEFFDVSVLMNTLKVKSFIDNIVTGTFDVKVTVHRQYQVTKEETIMHSLLKFNNERSSRINVPFTAPLTDDTVIRVKVNQSTEYNQHEIGLSMVGGHPTLVRHYEQEIEFEHPGYRFYNYSDKENNHNTEWPAIDSYSIDSLTTHYFVPQTSSYIGDNRRSYSFYTSREVKNLEQFADIICNTALKMNAFYIIMYYTDQDNKDYPIRVYRDEISDFDTHELLESIRLGYQHWRHLAYNRSSLEVTKMKQVLDLTRFRVISPQSDPVYDDNEYDNNFNDDDDDIYDNDFNNDDDTYDYDYDLTIDLGGGNTYTHTYTYTYQLSTMTIQSVTLKQPHD</sequence>
<evidence type="ECO:0000256" key="1">
    <source>
        <dbReference type="SAM" id="MobiDB-lite"/>
    </source>
</evidence>
<name>D3AXH9_HETP5</name>
<dbReference type="RefSeq" id="XP_020438353.1">
    <property type="nucleotide sequence ID" value="XM_020571830.1"/>
</dbReference>
<dbReference type="AlphaFoldDB" id="D3AXH9"/>
<keyword evidence="3" id="KW-1185">Reference proteome</keyword>
<comment type="caution">
    <text evidence="2">The sequence shown here is derived from an EMBL/GenBank/DDBJ whole genome shotgun (WGS) entry which is preliminary data.</text>
</comment>
<evidence type="ECO:0000313" key="2">
    <source>
        <dbReference type="EMBL" id="EFA86248.1"/>
    </source>
</evidence>
<feature type="region of interest" description="Disordered" evidence="1">
    <location>
        <begin position="265"/>
        <end position="285"/>
    </location>
</feature>
<accession>D3AXH9</accession>
<reference evidence="2 3" key="1">
    <citation type="journal article" date="2011" name="Genome Res.">
        <title>Phylogeny-wide analysis of social amoeba genomes highlights ancient origins for complex intercellular communication.</title>
        <authorList>
            <person name="Heidel A.J."/>
            <person name="Lawal H.M."/>
            <person name="Felder M."/>
            <person name="Schilde C."/>
            <person name="Helps N.R."/>
            <person name="Tunggal B."/>
            <person name="Rivero F."/>
            <person name="John U."/>
            <person name="Schleicher M."/>
            <person name="Eichinger L."/>
            <person name="Platzer M."/>
            <person name="Noegel A.A."/>
            <person name="Schaap P."/>
            <person name="Gloeckner G."/>
        </authorList>
    </citation>
    <scope>NUCLEOTIDE SEQUENCE [LARGE SCALE GENOMIC DNA]</scope>
    <source>
        <strain evidence="3">ATCC 26659 / Pp 5 / PN500</strain>
    </source>
</reference>